<comment type="caution">
    <text evidence="1">The sequence shown here is derived from an EMBL/GenBank/DDBJ whole genome shotgun (WGS) entry which is preliminary data.</text>
</comment>
<evidence type="ECO:0000313" key="1">
    <source>
        <dbReference type="EMBL" id="RKN74930.1"/>
    </source>
</evidence>
<accession>A0A3B0BQ56</accession>
<reference evidence="1 2" key="1">
    <citation type="journal article" date="2007" name="Int. J. Syst. Evol. Microbiol.">
        <title>Paenibacillus ginsengarvi sp. nov., isolated from soil from ginseng cultivation.</title>
        <authorList>
            <person name="Yoon M.H."/>
            <person name="Ten L.N."/>
            <person name="Im W.T."/>
        </authorList>
    </citation>
    <scope>NUCLEOTIDE SEQUENCE [LARGE SCALE GENOMIC DNA]</scope>
    <source>
        <strain evidence="1 2">KCTC 13059</strain>
    </source>
</reference>
<proteinExistence type="predicted"/>
<keyword evidence="2" id="KW-1185">Reference proteome</keyword>
<dbReference type="AlphaFoldDB" id="A0A3B0BQ56"/>
<name>A0A3B0BQ56_9BACL</name>
<gene>
    <name evidence="1" type="ORF">D7M11_27015</name>
</gene>
<organism evidence="1 2">
    <name type="scientific">Paenibacillus ginsengarvi</name>
    <dbReference type="NCBI Taxonomy" id="400777"/>
    <lineage>
        <taxon>Bacteria</taxon>
        <taxon>Bacillati</taxon>
        <taxon>Bacillota</taxon>
        <taxon>Bacilli</taxon>
        <taxon>Bacillales</taxon>
        <taxon>Paenibacillaceae</taxon>
        <taxon>Paenibacillus</taxon>
    </lineage>
</organism>
<protein>
    <submittedName>
        <fullName evidence="1">Uncharacterized protein</fullName>
    </submittedName>
</protein>
<dbReference type="Proteomes" id="UP000282311">
    <property type="component" value="Unassembled WGS sequence"/>
</dbReference>
<dbReference type="EMBL" id="RBAH01000024">
    <property type="protein sequence ID" value="RKN74930.1"/>
    <property type="molecule type" value="Genomic_DNA"/>
</dbReference>
<evidence type="ECO:0000313" key="2">
    <source>
        <dbReference type="Proteomes" id="UP000282311"/>
    </source>
</evidence>
<sequence length="67" mass="7371">MIGSIISLKLQLQYRLIAKQVAEDKEAYAIERGSGGFFAFPAAASTVTRRRDTLKKVLSCSSLFVCD</sequence>